<evidence type="ECO:0000313" key="3">
    <source>
        <dbReference type="Proteomes" id="UP001341840"/>
    </source>
</evidence>
<organism evidence="2 3">
    <name type="scientific">Stylosanthes scabra</name>
    <dbReference type="NCBI Taxonomy" id="79078"/>
    <lineage>
        <taxon>Eukaryota</taxon>
        <taxon>Viridiplantae</taxon>
        <taxon>Streptophyta</taxon>
        <taxon>Embryophyta</taxon>
        <taxon>Tracheophyta</taxon>
        <taxon>Spermatophyta</taxon>
        <taxon>Magnoliopsida</taxon>
        <taxon>eudicotyledons</taxon>
        <taxon>Gunneridae</taxon>
        <taxon>Pentapetalae</taxon>
        <taxon>rosids</taxon>
        <taxon>fabids</taxon>
        <taxon>Fabales</taxon>
        <taxon>Fabaceae</taxon>
        <taxon>Papilionoideae</taxon>
        <taxon>50 kb inversion clade</taxon>
        <taxon>dalbergioids sensu lato</taxon>
        <taxon>Dalbergieae</taxon>
        <taxon>Pterocarpus clade</taxon>
        <taxon>Stylosanthes</taxon>
    </lineage>
</organism>
<reference evidence="2 3" key="1">
    <citation type="journal article" date="2023" name="Plants (Basel)">
        <title>Bridging the Gap: Combining Genomics and Transcriptomics Approaches to Understand Stylosanthes scabra, an Orphan Legume from the Brazilian Caatinga.</title>
        <authorList>
            <person name="Ferreira-Neto J.R.C."/>
            <person name="da Silva M.D."/>
            <person name="Binneck E."/>
            <person name="de Melo N.F."/>
            <person name="da Silva R.H."/>
            <person name="de Melo A.L.T.M."/>
            <person name="Pandolfi V."/>
            <person name="Bustamante F.O."/>
            <person name="Brasileiro-Vidal A.C."/>
            <person name="Benko-Iseppon A.M."/>
        </authorList>
    </citation>
    <scope>NUCLEOTIDE SEQUENCE [LARGE SCALE GENOMIC DNA]</scope>
    <source>
        <tissue evidence="2">Leaves</tissue>
    </source>
</reference>
<evidence type="ECO:0000256" key="1">
    <source>
        <dbReference type="SAM" id="Phobius"/>
    </source>
</evidence>
<keyword evidence="1" id="KW-0472">Membrane</keyword>
<name>A0ABU6VR79_9FABA</name>
<comment type="caution">
    <text evidence="2">The sequence shown here is derived from an EMBL/GenBank/DDBJ whole genome shotgun (WGS) entry which is preliminary data.</text>
</comment>
<dbReference type="Proteomes" id="UP001341840">
    <property type="component" value="Unassembled WGS sequence"/>
</dbReference>
<keyword evidence="1" id="KW-0812">Transmembrane</keyword>
<proteinExistence type="predicted"/>
<sequence>PIFIHLPRILRDPGPLRPLHPLRPGPSLPSAPQAAAGCHPCSPHTAEFALFLSFFKAPVKSATPYAPVFSPNRFRLRSDVFAFRFFGVVSFLGIFTAFPSIDPSSVVFFGGLGNLRRRTGLQCGMIYFEL</sequence>
<keyword evidence="3" id="KW-1185">Reference proteome</keyword>
<evidence type="ECO:0000313" key="2">
    <source>
        <dbReference type="EMBL" id="MED6175716.1"/>
    </source>
</evidence>
<keyword evidence="1" id="KW-1133">Transmembrane helix</keyword>
<dbReference type="EMBL" id="JASCZI010152228">
    <property type="protein sequence ID" value="MED6175716.1"/>
    <property type="molecule type" value="Genomic_DNA"/>
</dbReference>
<gene>
    <name evidence="2" type="ORF">PIB30_080940</name>
</gene>
<accession>A0ABU6VR79</accession>
<feature type="non-terminal residue" evidence="2">
    <location>
        <position position="1"/>
    </location>
</feature>
<feature type="transmembrane region" description="Helical" evidence="1">
    <location>
        <begin position="81"/>
        <end position="101"/>
    </location>
</feature>
<protein>
    <submittedName>
        <fullName evidence="2">Uncharacterized protein</fullName>
    </submittedName>
</protein>